<feature type="chain" id="PRO_5018998034" description="Cystatin domain-containing protein" evidence="1">
    <location>
        <begin position="23"/>
        <end position="119"/>
    </location>
</feature>
<dbReference type="Gene3D" id="3.10.450.10">
    <property type="match status" value="1"/>
</dbReference>
<gene>
    <name evidence="2" type="ORF">chiPu_0019364</name>
</gene>
<feature type="signal peptide" evidence="1">
    <location>
        <begin position="1"/>
        <end position="22"/>
    </location>
</feature>
<keyword evidence="3" id="KW-1185">Reference proteome</keyword>
<evidence type="ECO:0000313" key="3">
    <source>
        <dbReference type="Proteomes" id="UP000287033"/>
    </source>
</evidence>
<keyword evidence="1" id="KW-0732">Signal</keyword>
<dbReference type="SUPFAM" id="SSF54403">
    <property type="entry name" value="Cystatin/monellin"/>
    <property type="match status" value="1"/>
</dbReference>
<dbReference type="Proteomes" id="UP000287033">
    <property type="component" value="Unassembled WGS sequence"/>
</dbReference>
<reference evidence="2 3" key="1">
    <citation type="journal article" date="2018" name="Nat. Ecol. Evol.">
        <title>Shark genomes provide insights into elasmobranch evolution and the origin of vertebrates.</title>
        <authorList>
            <person name="Hara Y"/>
            <person name="Yamaguchi K"/>
            <person name="Onimaru K"/>
            <person name="Kadota M"/>
            <person name="Koyanagi M"/>
            <person name="Keeley SD"/>
            <person name="Tatsumi K"/>
            <person name="Tanaka K"/>
            <person name="Motone F"/>
            <person name="Kageyama Y"/>
            <person name="Nozu R"/>
            <person name="Adachi N"/>
            <person name="Nishimura O"/>
            <person name="Nakagawa R"/>
            <person name="Tanegashima C"/>
            <person name="Kiyatake I"/>
            <person name="Matsumoto R"/>
            <person name="Murakumo K"/>
            <person name="Nishida K"/>
            <person name="Terakita A"/>
            <person name="Kuratani S"/>
            <person name="Sato K"/>
            <person name="Hyodo S Kuraku.S."/>
        </authorList>
    </citation>
    <scope>NUCLEOTIDE SEQUENCE [LARGE SCALE GENOMIC DNA]</scope>
</reference>
<name>A0A401RRN5_CHIPU</name>
<sequence>MAAIWIGVCALLSAAFFTSTSAMNDEEDLLGQRFDVNVTNIYIQKAAALIKKGPLSSHQKFTVVKAQQQAVGGLMLYLTITAELEKQKTTCEATVFSRPWLEEMTVERFVCESSKQLMI</sequence>
<dbReference type="InterPro" id="IPR046350">
    <property type="entry name" value="Cystatin_sf"/>
</dbReference>
<evidence type="ECO:0000313" key="2">
    <source>
        <dbReference type="EMBL" id="GCC20796.1"/>
    </source>
</evidence>
<proteinExistence type="predicted"/>
<dbReference type="GO" id="GO:0004869">
    <property type="term" value="F:cysteine-type endopeptidase inhibitor activity"/>
    <property type="evidence" value="ECO:0007669"/>
    <property type="project" value="InterPro"/>
</dbReference>
<organism evidence="2 3">
    <name type="scientific">Chiloscyllium punctatum</name>
    <name type="common">Brownbanded bambooshark</name>
    <name type="synonym">Hemiscyllium punctatum</name>
    <dbReference type="NCBI Taxonomy" id="137246"/>
    <lineage>
        <taxon>Eukaryota</taxon>
        <taxon>Metazoa</taxon>
        <taxon>Chordata</taxon>
        <taxon>Craniata</taxon>
        <taxon>Vertebrata</taxon>
        <taxon>Chondrichthyes</taxon>
        <taxon>Elasmobranchii</taxon>
        <taxon>Galeomorphii</taxon>
        <taxon>Galeoidea</taxon>
        <taxon>Orectolobiformes</taxon>
        <taxon>Hemiscylliidae</taxon>
        <taxon>Chiloscyllium</taxon>
    </lineage>
</organism>
<dbReference type="OrthoDB" id="10499236at2759"/>
<accession>A0A401RRN5</accession>
<evidence type="ECO:0000256" key="1">
    <source>
        <dbReference type="SAM" id="SignalP"/>
    </source>
</evidence>
<dbReference type="CDD" id="cd00042">
    <property type="entry name" value="CY"/>
    <property type="match status" value="1"/>
</dbReference>
<protein>
    <recommendedName>
        <fullName evidence="4">Cystatin domain-containing protein</fullName>
    </recommendedName>
</protein>
<dbReference type="InterPro" id="IPR000010">
    <property type="entry name" value="Cystatin_dom"/>
</dbReference>
<dbReference type="EMBL" id="BEZZ01001945">
    <property type="protein sequence ID" value="GCC20796.1"/>
    <property type="molecule type" value="Genomic_DNA"/>
</dbReference>
<dbReference type="AlphaFoldDB" id="A0A401RRN5"/>
<comment type="caution">
    <text evidence="2">The sequence shown here is derived from an EMBL/GenBank/DDBJ whole genome shotgun (WGS) entry which is preliminary data.</text>
</comment>
<dbReference type="OMA" id="LTIRIEM"/>
<evidence type="ECO:0008006" key="4">
    <source>
        <dbReference type="Google" id="ProtNLM"/>
    </source>
</evidence>